<dbReference type="InterPro" id="IPR007372">
    <property type="entry name" value="Lipid/polyisoprenoid-bd_YceI"/>
</dbReference>
<evidence type="ECO:0000313" key="3">
    <source>
        <dbReference type="EMBL" id="PTX41103.1"/>
    </source>
</evidence>
<name>A0A2T6ABA6_9RHOB</name>
<dbReference type="Pfam" id="PF04264">
    <property type="entry name" value="YceI"/>
    <property type="match status" value="1"/>
</dbReference>
<proteinExistence type="predicted"/>
<dbReference type="Proteomes" id="UP000244069">
    <property type="component" value="Unassembled WGS sequence"/>
</dbReference>
<evidence type="ECO:0000256" key="1">
    <source>
        <dbReference type="SAM" id="SignalP"/>
    </source>
</evidence>
<feature type="domain" description="Lipid/polyisoprenoid-binding YceI-like" evidence="2">
    <location>
        <begin position="23"/>
        <end position="190"/>
    </location>
</feature>
<evidence type="ECO:0000259" key="2">
    <source>
        <dbReference type="SMART" id="SM00867"/>
    </source>
</evidence>
<dbReference type="RefSeq" id="WP_107978426.1">
    <property type="nucleotide sequence ID" value="NZ_BMEZ01000030.1"/>
</dbReference>
<organism evidence="3 4">
    <name type="scientific">Allosediminivita pacifica</name>
    <dbReference type="NCBI Taxonomy" id="1267769"/>
    <lineage>
        <taxon>Bacteria</taxon>
        <taxon>Pseudomonadati</taxon>
        <taxon>Pseudomonadota</taxon>
        <taxon>Alphaproteobacteria</taxon>
        <taxon>Rhodobacterales</taxon>
        <taxon>Paracoccaceae</taxon>
        <taxon>Allosediminivita</taxon>
    </lineage>
</organism>
<dbReference type="InterPro" id="IPR036761">
    <property type="entry name" value="TTHA0802/YceI-like_sf"/>
</dbReference>
<dbReference type="AlphaFoldDB" id="A0A2T6ABA6"/>
<dbReference type="Gene3D" id="2.40.128.110">
    <property type="entry name" value="Lipid/polyisoprenoid-binding, YceI-like"/>
    <property type="match status" value="1"/>
</dbReference>
<dbReference type="SMART" id="SM00867">
    <property type="entry name" value="YceI"/>
    <property type="match status" value="1"/>
</dbReference>
<accession>A0A2T6ABA6</accession>
<sequence>MRTALLATALTVGPTLAMAEPERYELDPEHTTVAFTVMHVGYAATLGLFAEVEGGFVYDRETQELSEVEVTVQTSSLETLNDARDEHVRSGDFLNVSEFPEMVFTASGGTPTGETTGEVPGELTLLGETHPLVLDATLNKAGVYPFGHERFTLGLSLSGNLQRSDWGMTYGVDNGLVGDEVMLIVETEAMRAED</sequence>
<gene>
    <name evidence="3" type="ORF">C8N44_1327</name>
</gene>
<dbReference type="EMBL" id="QBKN01000032">
    <property type="protein sequence ID" value="PTX41103.1"/>
    <property type="molecule type" value="Genomic_DNA"/>
</dbReference>
<dbReference type="SUPFAM" id="SSF101874">
    <property type="entry name" value="YceI-like"/>
    <property type="match status" value="1"/>
</dbReference>
<dbReference type="PANTHER" id="PTHR34406:SF1">
    <property type="entry name" value="PROTEIN YCEI"/>
    <property type="match status" value="1"/>
</dbReference>
<comment type="caution">
    <text evidence="3">The sequence shown here is derived from an EMBL/GenBank/DDBJ whole genome shotgun (WGS) entry which is preliminary data.</text>
</comment>
<protein>
    <submittedName>
        <fullName evidence="3">Polyisoprenoid-binding protein YceI</fullName>
    </submittedName>
</protein>
<keyword evidence="4" id="KW-1185">Reference proteome</keyword>
<dbReference type="OrthoDB" id="9811006at2"/>
<evidence type="ECO:0000313" key="4">
    <source>
        <dbReference type="Proteomes" id="UP000244069"/>
    </source>
</evidence>
<feature type="signal peptide" evidence="1">
    <location>
        <begin position="1"/>
        <end position="19"/>
    </location>
</feature>
<feature type="chain" id="PRO_5015457220" evidence="1">
    <location>
        <begin position="20"/>
        <end position="194"/>
    </location>
</feature>
<reference evidence="3 4" key="1">
    <citation type="submission" date="2018-04" db="EMBL/GenBank/DDBJ databases">
        <title>Genomic Encyclopedia of Archaeal and Bacterial Type Strains, Phase II (KMG-II): from individual species to whole genera.</title>
        <authorList>
            <person name="Goeker M."/>
        </authorList>
    </citation>
    <scope>NUCLEOTIDE SEQUENCE [LARGE SCALE GENOMIC DNA]</scope>
    <source>
        <strain evidence="3 4">DSM 29329</strain>
    </source>
</reference>
<dbReference type="PANTHER" id="PTHR34406">
    <property type="entry name" value="PROTEIN YCEI"/>
    <property type="match status" value="1"/>
</dbReference>
<keyword evidence="1" id="KW-0732">Signal</keyword>